<feature type="domain" description="FAD-binding PCMH-type" evidence="5">
    <location>
        <begin position="64"/>
        <end position="268"/>
    </location>
</feature>
<keyword evidence="7" id="KW-1185">Reference proteome</keyword>
<dbReference type="GO" id="GO:0071949">
    <property type="term" value="F:FAD binding"/>
    <property type="evidence" value="ECO:0007669"/>
    <property type="project" value="InterPro"/>
</dbReference>
<dbReference type="InterPro" id="IPR016169">
    <property type="entry name" value="FAD-bd_PCMH_sub2"/>
</dbReference>
<dbReference type="SUPFAM" id="SSF56176">
    <property type="entry name" value="FAD-binding/transporter-associated domain-like"/>
    <property type="match status" value="1"/>
</dbReference>
<comment type="cofactor">
    <cofactor evidence="1">
        <name>FAD</name>
        <dbReference type="ChEBI" id="CHEBI:57692"/>
    </cofactor>
</comment>
<proteinExistence type="predicted"/>
<dbReference type="Gene3D" id="1.10.45.10">
    <property type="entry name" value="Vanillyl-alcohol Oxidase, Chain A, domain 4"/>
    <property type="match status" value="1"/>
</dbReference>
<name>A0A423W273_9PEZI</name>
<dbReference type="GO" id="GO:0005739">
    <property type="term" value="C:mitochondrion"/>
    <property type="evidence" value="ECO:0007669"/>
    <property type="project" value="TreeGrafter"/>
</dbReference>
<dbReference type="InterPro" id="IPR004113">
    <property type="entry name" value="FAD-bd_oxidored_4_C"/>
</dbReference>
<dbReference type="Pfam" id="PF01565">
    <property type="entry name" value="FAD_binding_4"/>
    <property type="match status" value="1"/>
</dbReference>
<dbReference type="InterPro" id="IPR016164">
    <property type="entry name" value="FAD-linked_Oxase-like_C"/>
</dbReference>
<accession>A0A423W273</accession>
<evidence type="ECO:0000313" key="6">
    <source>
        <dbReference type="EMBL" id="ROV97419.1"/>
    </source>
</evidence>
<gene>
    <name evidence="6" type="ORF">VMCG_06937</name>
</gene>
<evidence type="ECO:0000259" key="5">
    <source>
        <dbReference type="PROSITE" id="PS51387"/>
    </source>
</evidence>
<dbReference type="GO" id="GO:0008720">
    <property type="term" value="F:D-lactate dehydrogenase (NAD+) activity"/>
    <property type="evidence" value="ECO:0007669"/>
    <property type="project" value="TreeGrafter"/>
</dbReference>
<dbReference type="OrthoDB" id="5332616at2759"/>
<dbReference type="Gene3D" id="3.40.462.10">
    <property type="entry name" value="FAD-linked oxidases, C-terminal domain"/>
    <property type="match status" value="1"/>
</dbReference>
<evidence type="ECO:0000256" key="4">
    <source>
        <dbReference type="ARBA" id="ARBA00023002"/>
    </source>
</evidence>
<comment type="caution">
    <text evidence="6">The sequence shown here is derived from an EMBL/GenBank/DDBJ whole genome shotgun (WGS) entry which is preliminary data.</text>
</comment>
<dbReference type="InterPro" id="IPR016166">
    <property type="entry name" value="FAD-bd_PCMH"/>
</dbReference>
<dbReference type="PROSITE" id="PS51387">
    <property type="entry name" value="FAD_PCMH"/>
    <property type="match status" value="1"/>
</dbReference>
<reference evidence="6 7" key="1">
    <citation type="submission" date="2015-09" db="EMBL/GenBank/DDBJ databases">
        <title>Host preference determinants of Valsa canker pathogens revealed by comparative genomics.</title>
        <authorList>
            <person name="Yin Z."/>
            <person name="Huang L."/>
        </authorList>
    </citation>
    <scope>NUCLEOTIDE SEQUENCE [LARGE SCALE GENOMIC DNA]</scope>
    <source>
        <strain evidence="6 7">03-1</strain>
    </source>
</reference>
<dbReference type="STRING" id="356882.A0A423W273"/>
<dbReference type="EMBL" id="LKEA01000029">
    <property type="protein sequence ID" value="ROV97419.1"/>
    <property type="molecule type" value="Genomic_DNA"/>
</dbReference>
<dbReference type="InterPro" id="IPR016170">
    <property type="entry name" value="Cytok_DH_C_sf"/>
</dbReference>
<keyword evidence="4" id="KW-0560">Oxidoreductase</keyword>
<keyword evidence="3" id="KW-0274">FAD</keyword>
<dbReference type="Proteomes" id="UP000283895">
    <property type="component" value="Unassembled WGS sequence"/>
</dbReference>
<dbReference type="InterPro" id="IPR006094">
    <property type="entry name" value="Oxid_FAD_bind_N"/>
</dbReference>
<dbReference type="GO" id="GO:1903457">
    <property type="term" value="P:lactate catabolic process"/>
    <property type="evidence" value="ECO:0007669"/>
    <property type="project" value="TreeGrafter"/>
</dbReference>
<protein>
    <recommendedName>
        <fullName evidence="5">FAD-binding PCMH-type domain-containing protein</fullName>
    </recommendedName>
</protein>
<keyword evidence="2" id="KW-0285">Flavoprotein</keyword>
<dbReference type="Gene3D" id="3.30.43.10">
    <property type="entry name" value="Uridine Diphospho-n-acetylenolpyruvylglucosamine Reductase, domain 2"/>
    <property type="match status" value="1"/>
</dbReference>
<dbReference type="GO" id="GO:0004458">
    <property type="term" value="F:D-lactate dehydrogenase (cytochrome) activity"/>
    <property type="evidence" value="ECO:0007669"/>
    <property type="project" value="TreeGrafter"/>
</dbReference>
<dbReference type="InterPro" id="IPR036318">
    <property type="entry name" value="FAD-bd_PCMH-like_sf"/>
</dbReference>
<evidence type="ECO:0000256" key="3">
    <source>
        <dbReference type="ARBA" id="ARBA00022827"/>
    </source>
</evidence>
<evidence type="ECO:0000256" key="1">
    <source>
        <dbReference type="ARBA" id="ARBA00001974"/>
    </source>
</evidence>
<dbReference type="Pfam" id="PF02913">
    <property type="entry name" value="FAD-oxidase_C"/>
    <property type="match status" value="1"/>
</dbReference>
<dbReference type="InterPro" id="IPR016171">
    <property type="entry name" value="Vanillyl_alc_oxidase_C-sub2"/>
</dbReference>
<dbReference type="Gene3D" id="3.30.465.10">
    <property type="match status" value="1"/>
</dbReference>
<dbReference type="PANTHER" id="PTHR11748:SF114">
    <property type="entry name" value="ARYL-ALCOHOL OXIDASE VANILLYL-ALCOHOL OXIDASE (AFU_ORTHOLOGUE AFUA_3G09500)-RELATED"/>
    <property type="match status" value="1"/>
</dbReference>
<dbReference type="AlphaFoldDB" id="A0A423W273"/>
<dbReference type="PANTHER" id="PTHR11748">
    <property type="entry name" value="D-LACTATE DEHYDROGENASE"/>
    <property type="match status" value="1"/>
</dbReference>
<dbReference type="InterPro" id="IPR016167">
    <property type="entry name" value="FAD-bd_PCMH_sub1"/>
</dbReference>
<dbReference type="SUPFAM" id="SSF55103">
    <property type="entry name" value="FAD-linked oxidases, C-terminal domain"/>
    <property type="match status" value="1"/>
</dbReference>
<evidence type="ECO:0000256" key="2">
    <source>
        <dbReference type="ARBA" id="ARBA00022630"/>
    </source>
</evidence>
<organism evidence="6 7">
    <name type="scientific">Cytospora schulzeri</name>
    <dbReference type="NCBI Taxonomy" id="448051"/>
    <lineage>
        <taxon>Eukaryota</taxon>
        <taxon>Fungi</taxon>
        <taxon>Dikarya</taxon>
        <taxon>Ascomycota</taxon>
        <taxon>Pezizomycotina</taxon>
        <taxon>Sordariomycetes</taxon>
        <taxon>Sordariomycetidae</taxon>
        <taxon>Diaporthales</taxon>
        <taxon>Cytosporaceae</taxon>
        <taxon>Cytospora</taxon>
    </lineage>
</organism>
<evidence type="ECO:0000313" key="7">
    <source>
        <dbReference type="Proteomes" id="UP000283895"/>
    </source>
</evidence>
<sequence>MVSDSAIPLVMPPGSDQLQFDAFVSHARDIVGAQNVTIVTGGDCFENTYLNPAKAHDMFHVFDSDYFIASVIVAPRKVAEVQDIMKLCNDYKTPAWPFSIGRNVGYGGAAPRVPGSVGLDLGRHLNRVLEVNEENAYCLVEPGVTYSDLYQYLVERKLDGKLWIDTPDLGGGSVLGNCIERGVGYTPYGDHFMMHCGMEVVLPNGGLIRTGMGAMPNPESERSLPPDEQPGNKCWQLFPYGFGPYHDGIFSQGNYGVVVKMGIWLMPNPGGYQPYLYTFENDDDLPLIVECIRKLRLGMVIMNVPSIRHVLLDAAVLGSKKSYKDVDRPLTEEEISEIQKQLGLGRWNLYGALYGPEVIRNAQWEVIKATFGQIHGSNYFWPEKEITSPGVLDIRAKTLRGIPTLDELSWVDWLPNGAHLFFSPIAEVAGEAAKLQYLITKKRVLEAGFDFIGTFTIGMREMHHIVCLVFDRKNVEQRYRMHKLIRKLIDDCAAYGWGEYRTHLALMDQVADTYSFNNSSLLRLSETIKDAIDPNGILAPGKNGVWPSTYDKAQWKLGALSSTQRRQ</sequence>